<organism evidence="6 7">
    <name type="scientific">Panicum virgatum</name>
    <name type="common">Blackwell switchgrass</name>
    <dbReference type="NCBI Taxonomy" id="38727"/>
    <lineage>
        <taxon>Eukaryota</taxon>
        <taxon>Viridiplantae</taxon>
        <taxon>Streptophyta</taxon>
        <taxon>Embryophyta</taxon>
        <taxon>Tracheophyta</taxon>
        <taxon>Spermatophyta</taxon>
        <taxon>Magnoliopsida</taxon>
        <taxon>Liliopsida</taxon>
        <taxon>Poales</taxon>
        <taxon>Poaceae</taxon>
        <taxon>PACMAD clade</taxon>
        <taxon>Panicoideae</taxon>
        <taxon>Panicodae</taxon>
        <taxon>Paniceae</taxon>
        <taxon>Panicinae</taxon>
        <taxon>Panicum</taxon>
        <taxon>Panicum sect. Hiantes</taxon>
    </lineage>
</organism>
<evidence type="ECO:0000256" key="3">
    <source>
        <dbReference type="ARBA" id="ARBA00011748"/>
    </source>
</evidence>
<evidence type="ECO:0000256" key="1">
    <source>
        <dbReference type="ARBA" id="ARBA00004470"/>
    </source>
</evidence>
<dbReference type="GO" id="GO:0009570">
    <property type="term" value="C:chloroplast stroma"/>
    <property type="evidence" value="ECO:0007669"/>
    <property type="project" value="UniProtKB-SubCell"/>
</dbReference>
<dbReference type="PANTHER" id="PTHR11178">
    <property type="entry name" value="IRON-SULFUR CLUSTER SCAFFOLD PROTEIN NFU-RELATED"/>
    <property type="match status" value="1"/>
</dbReference>
<dbReference type="AlphaFoldDB" id="A0A8T0ULV4"/>
<name>A0A8T0ULV4_PANVG</name>
<dbReference type="SUPFAM" id="SSF117916">
    <property type="entry name" value="Fe-S cluster assembly (FSCA) domain-like"/>
    <property type="match status" value="2"/>
</dbReference>
<dbReference type="GO" id="GO:0016226">
    <property type="term" value="P:iron-sulfur cluster assembly"/>
    <property type="evidence" value="ECO:0007669"/>
    <property type="project" value="InterPro"/>
</dbReference>
<sequence>MIQITPPATTKEHRWRAVGESVSTLDPPRQPIGILALRREGQVPVGPPEMATSAAAAAVVAQFGPSTSSSSSTCSFMVGVASWSRGSSPPRLVATTSIGRRHQVVRAVADLHTVVQLPLTVGNVESVLDKVRPYLIADGGDVALHEIDGNVVRLKLQGACGSCPSSVTTMKMGIQRRLMENIPDISAVERVSDREMGLKLNEANVQKVLAEIRPYLAGTGGGELELVNIIGPIVKVRLTGSAAGVKTVRVALSQKLREKIPSVAGIRVVS</sequence>
<dbReference type="Pfam" id="PF01106">
    <property type="entry name" value="NifU"/>
    <property type="match status" value="2"/>
</dbReference>
<dbReference type="FunFam" id="3.30.300.130:FF:000003">
    <property type="entry name" value="NifU-like protein 3, chloroplastic"/>
    <property type="match status" value="1"/>
</dbReference>
<keyword evidence="7" id="KW-1185">Reference proteome</keyword>
<evidence type="ECO:0000256" key="2">
    <source>
        <dbReference type="ARBA" id="ARBA00006420"/>
    </source>
</evidence>
<dbReference type="OrthoDB" id="565552at2759"/>
<feature type="domain" description="NIF system FeS cluster assembly NifU C-terminal" evidence="5">
    <location>
        <begin position="124"/>
        <end position="189"/>
    </location>
</feature>
<dbReference type="Gene3D" id="3.30.300.130">
    <property type="entry name" value="Fe-S cluster assembly (FSCA)"/>
    <property type="match status" value="2"/>
</dbReference>
<gene>
    <name evidence="6" type="ORF">PVAP13_3KG051700</name>
</gene>
<protein>
    <recommendedName>
        <fullName evidence="5">NIF system FeS cluster assembly NifU C-terminal domain-containing protein</fullName>
    </recommendedName>
</protein>
<accession>A0A8T0ULV4</accession>
<dbReference type="PANTHER" id="PTHR11178:SF39">
    <property type="entry name" value="NIFU-LIKE PROTEIN 2, CHLOROPLASTIC"/>
    <property type="match status" value="1"/>
</dbReference>
<dbReference type="GO" id="GO:0005739">
    <property type="term" value="C:mitochondrion"/>
    <property type="evidence" value="ECO:0007669"/>
    <property type="project" value="TreeGrafter"/>
</dbReference>
<proteinExistence type="inferred from homology"/>
<reference evidence="6" key="1">
    <citation type="submission" date="2020-05" db="EMBL/GenBank/DDBJ databases">
        <title>WGS assembly of Panicum virgatum.</title>
        <authorList>
            <person name="Lovell J.T."/>
            <person name="Jenkins J."/>
            <person name="Shu S."/>
            <person name="Juenger T.E."/>
            <person name="Schmutz J."/>
        </authorList>
    </citation>
    <scope>NUCLEOTIDE SEQUENCE</scope>
    <source>
        <strain evidence="6">AP13</strain>
    </source>
</reference>
<evidence type="ECO:0000256" key="4">
    <source>
        <dbReference type="SAM" id="MobiDB-lite"/>
    </source>
</evidence>
<evidence type="ECO:0000313" key="7">
    <source>
        <dbReference type="Proteomes" id="UP000823388"/>
    </source>
</evidence>
<dbReference type="GO" id="GO:0005506">
    <property type="term" value="F:iron ion binding"/>
    <property type="evidence" value="ECO:0007669"/>
    <property type="project" value="InterPro"/>
</dbReference>
<comment type="caution">
    <text evidence="6">The sequence shown here is derived from an EMBL/GenBank/DDBJ whole genome shotgun (WGS) entry which is preliminary data.</text>
</comment>
<feature type="region of interest" description="Disordered" evidence="4">
    <location>
        <begin position="1"/>
        <end position="24"/>
    </location>
</feature>
<dbReference type="GO" id="GO:0051536">
    <property type="term" value="F:iron-sulfur cluster binding"/>
    <property type="evidence" value="ECO:0007669"/>
    <property type="project" value="InterPro"/>
</dbReference>
<dbReference type="GO" id="GO:0005198">
    <property type="term" value="F:structural molecule activity"/>
    <property type="evidence" value="ECO:0007669"/>
    <property type="project" value="UniProtKB-ARBA"/>
</dbReference>
<evidence type="ECO:0000313" key="6">
    <source>
        <dbReference type="EMBL" id="KAG2623287.1"/>
    </source>
</evidence>
<dbReference type="EMBL" id="CM029041">
    <property type="protein sequence ID" value="KAG2623287.1"/>
    <property type="molecule type" value="Genomic_DNA"/>
</dbReference>
<comment type="similarity">
    <text evidence="2">Belongs to the NifU family.</text>
</comment>
<comment type="subunit">
    <text evidence="3">Homodimer; disulfide-linked.</text>
</comment>
<evidence type="ECO:0000259" key="5">
    <source>
        <dbReference type="Pfam" id="PF01106"/>
    </source>
</evidence>
<comment type="subcellular location">
    <subcellularLocation>
        <location evidence="1">Plastid</location>
        <location evidence="1">Chloroplast stroma</location>
    </subcellularLocation>
</comment>
<feature type="domain" description="NIF system FeS cluster assembly NifU C-terminal" evidence="5">
    <location>
        <begin position="205"/>
        <end position="264"/>
    </location>
</feature>
<dbReference type="Proteomes" id="UP000823388">
    <property type="component" value="Chromosome 3K"/>
</dbReference>
<dbReference type="InterPro" id="IPR034904">
    <property type="entry name" value="FSCA_dom_sf"/>
</dbReference>
<dbReference type="InterPro" id="IPR001075">
    <property type="entry name" value="NIF_FeS_clus_asmbl_NifU_C"/>
</dbReference>